<dbReference type="RefSeq" id="WP_207297374.1">
    <property type="nucleotide sequence ID" value="NZ_CP071448.1"/>
</dbReference>
<reference evidence="1 2" key="1">
    <citation type="submission" date="2021-03" db="EMBL/GenBank/DDBJ databases">
        <title>Flavobacterium kribbensis sp. nov, an endophytic bacteria, isolated from soybean.</title>
        <authorList>
            <person name="Lee J."/>
            <person name="Seo J."/>
        </authorList>
    </citation>
    <scope>NUCLEOTIDE SEQUENCE [LARGE SCALE GENOMIC DNA]</scope>
    <source>
        <strain evidence="1 2">BB8</strain>
    </source>
</reference>
<dbReference type="Proteomes" id="UP000663440">
    <property type="component" value="Chromosome"/>
</dbReference>
<protein>
    <recommendedName>
        <fullName evidence="3">Transglycosylase SLT domain-containing protein</fullName>
    </recommendedName>
</protein>
<organism evidence="1 2">
    <name type="scientific">Flavobacterium endoglycinae</name>
    <dbReference type="NCBI Taxonomy" id="2816357"/>
    <lineage>
        <taxon>Bacteria</taxon>
        <taxon>Pseudomonadati</taxon>
        <taxon>Bacteroidota</taxon>
        <taxon>Flavobacteriia</taxon>
        <taxon>Flavobacteriales</taxon>
        <taxon>Flavobacteriaceae</taxon>
        <taxon>Flavobacterium</taxon>
    </lineage>
</organism>
<proteinExistence type="predicted"/>
<evidence type="ECO:0008006" key="3">
    <source>
        <dbReference type="Google" id="ProtNLM"/>
    </source>
</evidence>
<accession>A0ABX7QGS2</accession>
<name>A0ABX7QGS2_9FLAO</name>
<dbReference type="EMBL" id="CP071448">
    <property type="protein sequence ID" value="QSW90207.1"/>
    <property type="molecule type" value="Genomic_DNA"/>
</dbReference>
<sequence>MNKNTIHNFNLSIKNNTSSQSPEDLTKAFIKELAEVSKEMSQQKDITQIWQEQNSASTVNNIVSSIEEGVSDTNAVNKTAPSFNTTSSVPESYSSTSIKQGAADTSGSIINNSFASFKNTLPVSKADNDILSSSLSQVYENLDTKQMLSVPQMLQNKENEPSVDLVKAEIKKKLDQAKGANNDEAIQYWTRISKAFEEGMKAIEFDGKPNEMLFTEMYKALKQSRLSSIEIQNFNWEIVREKMIKAIDANILKGAISKENKIRWETIKKQLKNDKTNIANLFEQYDELFLLLKEVEGLDALPNTLTITTKTKIYPNLNADKLYAAIGKEDVYVFLKQINETKFIGSAVNKGAVRIKNADASSFIVGESLEFFVDEAFINQKVHQKENINWIVYNTKNSKENIFRNEGTSFGYNFDTPGTYRIDAYGHNHTVKQKKGAKTATFIELKIVAQDIVITPPAAIKGEFSRPFAEEKAFKASLKNATVKSLNPIKLYYQIETVIPGKSALISEEKEIDSTGIIKLAMPDLGDYKIKIASKDQYGLVTEFKTSVIKNEVASIGVEGKSSESNIFLLGIANSQLTLEAKTFKINPPTADEKEDVRWIIYDSNNKPYLVSEFKLFANKNDPQKSYMHKWNSFTTSIPQKAGNYVVEAFSHRQKGAKSPCTYKFEVKEPQIAEAYWSLSGGTKKTISGLSEDNYINASIPYYNNQKVRIYFYLNSRKTNHFIDVKTNERGELFEKINFDSNFQKLIGFQSQKNTKIGFKLLGIQNGKPYQFKSPANYDTNTVISVTTEKKVLDVYFTYDGKRVTPENEVPFGKKGAIVTLVAKTQNMIGEEIELKAHKISEKPSFIGKAKVNLEGIATTSFILKNLDKKLKIGTTIKYYAGVEGYSTKHLDNKVLVMIVGEGKINRKEIIDENDPQLIWGSRVSKEFRIKVVKICKNIEEKKDVVFSPNVLMNIMAFETANSFSPQAGSFKKIMDDSREAGFVGLIQFGKDASDHLKIKRSELYNMTAEKQLDYVEKWFLLKTKNELKSATDIYLSVNYPVKAGKGHLDHEVVYGDPNAAYRANKPFLREADEINRKGEKIGKDGGKTYVWEVREALEESENEGQYSKNIILMNKSYNLIMNNPNEIFNLDTSLTFCYFSAQQIKEIRKAIDKFTTNEEKIKAYRILQYFVEYNSQRDAKYKKLADTMCNVTSESIALQYLGQMNPAPDPNTKMEDFMMIMIRDILKQGDDSRFNASTRVKIANELGIKGGFVGVGEIFDKRKHKKLLEDKLNKGFGVCLSTLGHIVRVVDVTDMGIIVDDPYGRIQSFKIRKEKGDKGGYEGGKNYLDNSILKGESNLWTWKQLENDRIKFNYYEWYYL</sequence>
<evidence type="ECO:0000313" key="2">
    <source>
        <dbReference type="Proteomes" id="UP000663440"/>
    </source>
</evidence>
<evidence type="ECO:0000313" key="1">
    <source>
        <dbReference type="EMBL" id="QSW90207.1"/>
    </source>
</evidence>
<keyword evidence="2" id="KW-1185">Reference proteome</keyword>
<gene>
    <name evidence="1" type="ORF">J0383_05155</name>
</gene>